<gene>
    <name evidence="2" type="ORF">SAMN04488056_11743</name>
</gene>
<sequence>MACSGETQGNHAGLMDDIYRYQRRIYDISRKYYLLGRDRLIMQMEPAEGAHILEIACGTGRNLDCISRRYPGRSLYGLDISEQMLATARGKLGVRTELAQGDACAFDATSLFGRDGFDHIVMSYSLSMIPDWQGALREALRHLAPGGTLHIVDFGDQARLPKGFRLLLLAWLATFHVTPREALAETLETLSLSLPVNIEHASLFRNYAQIARIHLRL</sequence>
<dbReference type="AlphaFoldDB" id="A0A1I5LN04"/>
<keyword evidence="2" id="KW-0808">Transferase</keyword>
<name>A0A1I5LN04_9HYPH</name>
<dbReference type="RefSeq" id="WP_090075325.1">
    <property type="nucleotide sequence ID" value="NZ_FOVR01000017.1"/>
</dbReference>
<reference evidence="2 3" key="1">
    <citation type="submission" date="2016-10" db="EMBL/GenBank/DDBJ databases">
        <authorList>
            <person name="de Groot N.N."/>
        </authorList>
    </citation>
    <scope>NUCLEOTIDE SEQUENCE [LARGE SCALE GENOMIC DNA]</scope>
    <source>
        <strain evidence="2 3">CGMCC 1.9157</strain>
    </source>
</reference>
<dbReference type="PANTHER" id="PTHR43591">
    <property type="entry name" value="METHYLTRANSFERASE"/>
    <property type="match status" value="1"/>
</dbReference>
<accession>A0A1I5LN04</accession>
<proteinExistence type="predicted"/>
<dbReference type="OrthoDB" id="5298787at2"/>
<feature type="domain" description="Methyltransferase" evidence="1">
    <location>
        <begin position="52"/>
        <end position="147"/>
    </location>
</feature>
<dbReference type="EMBL" id="FOVR01000017">
    <property type="protein sequence ID" value="SFO98186.1"/>
    <property type="molecule type" value="Genomic_DNA"/>
</dbReference>
<dbReference type="GO" id="GO:0016740">
    <property type="term" value="F:transferase activity"/>
    <property type="evidence" value="ECO:0007669"/>
    <property type="project" value="UniProtKB-KW"/>
</dbReference>
<dbReference type="SUPFAM" id="SSF53335">
    <property type="entry name" value="S-adenosyl-L-methionine-dependent methyltransferases"/>
    <property type="match status" value="1"/>
</dbReference>
<organism evidence="2 3">
    <name type="scientific">Cohaesibacter marisflavi</name>
    <dbReference type="NCBI Taxonomy" id="655353"/>
    <lineage>
        <taxon>Bacteria</taxon>
        <taxon>Pseudomonadati</taxon>
        <taxon>Pseudomonadota</taxon>
        <taxon>Alphaproteobacteria</taxon>
        <taxon>Hyphomicrobiales</taxon>
        <taxon>Cohaesibacteraceae</taxon>
    </lineage>
</organism>
<dbReference type="InterPro" id="IPR041698">
    <property type="entry name" value="Methyltransf_25"/>
</dbReference>
<protein>
    <submittedName>
        <fullName evidence="2">S-adenosylmethionine-diacylgycerolhomoserine-N-methlytransferase</fullName>
    </submittedName>
</protein>
<evidence type="ECO:0000259" key="1">
    <source>
        <dbReference type="Pfam" id="PF13649"/>
    </source>
</evidence>
<dbReference type="InterPro" id="IPR029063">
    <property type="entry name" value="SAM-dependent_MTases_sf"/>
</dbReference>
<keyword evidence="3" id="KW-1185">Reference proteome</keyword>
<dbReference type="STRING" id="655353.SAMN04488056_11743"/>
<dbReference type="Proteomes" id="UP000199236">
    <property type="component" value="Unassembled WGS sequence"/>
</dbReference>
<dbReference type="Gene3D" id="3.40.50.150">
    <property type="entry name" value="Vaccinia Virus protein VP39"/>
    <property type="match status" value="1"/>
</dbReference>
<dbReference type="Pfam" id="PF13649">
    <property type="entry name" value="Methyltransf_25"/>
    <property type="match status" value="1"/>
</dbReference>
<dbReference type="CDD" id="cd02440">
    <property type="entry name" value="AdoMet_MTases"/>
    <property type="match status" value="1"/>
</dbReference>
<evidence type="ECO:0000313" key="3">
    <source>
        <dbReference type="Proteomes" id="UP000199236"/>
    </source>
</evidence>
<evidence type="ECO:0000313" key="2">
    <source>
        <dbReference type="EMBL" id="SFO98186.1"/>
    </source>
</evidence>